<sequence length="166" mass="19870">MINILFKVLIYYTIYMAFHSSKRGHTHMKKHFRERKFQDQLIIPDEKKNQYLGVIIKCLGTDARFLVKEMKTEAEFPAKVTGKLIKGPRKQKIEINNIVLLVKENYNENSLHGHYYIDYRYSKDEILQLKKECPYIDENYIFNNENNDDNILFQNSDNEEIDIDNI</sequence>
<reference evidence="1" key="1">
    <citation type="journal article" date="2020" name="Nature">
        <title>Giant virus diversity and host interactions through global metagenomics.</title>
        <authorList>
            <person name="Schulz F."/>
            <person name="Roux S."/>
            <person name="Paez-Espino D."/>
            <person name="Jungbluth S."/>
            <person name="Walsh D.A."/>
            <person name="Denef V.J."/>
            <person name="McMahon K.D."/>
            <person name="Konstantinidis K.T."/>
            <person name="Eloe-Fadrosh E.A."/>
            <person name="Kyrpides N.C."/>
            <person name="Woyke T."/>
        </authorList>
    </citation>
    <scope>NUCLEOTIDE SEQUENCE</scope>
    <source>
        <strain evidence="1">GVMAG-M-3300023179-82</strain>
    </source>
</reference>
<evidence type="ECO:0000313" key="1">
    <source>
        <dbReference type="EMBL" id="QHT76739.1"/>
    </source>
</evidence>
<dbReference type="AlphaFoldDB" id="A0A6C0H8B9"/>
<dbReference type="Gene3D" id="2.40.50.140">
    <property type="entry name" value="Nucleic acid-binding proteins"/>
    <property type="match status" value="1"/>
</dbReference>
<organism evidence="1">
    <name type="scientific">viral metagenome</name>
    <dbReference type="NCBI Taxonomy" id="1070528"/>
    <lineage>
        <taxon>unclassified sequences</taxon>
        <taxon>metagenomes</taxon>
        <taxon>organismal metagenomes</taxon>
    </lineage>
</organism>
<name>A0A6C0H8B9_9ZZZZ</name>
<protein>
    <recommendedName>
        <fullName evidence="2">S1-like domain-containing protein</fullName>
    </recommendedName>
</protein>
<proteinExistence type="predicted"/>
<dbReference type="InterPro" id="IPR012340">
    <property type="entry name" value="NA-bd_OB-fold"/>
</dbReference>
<evidence type="ECO:0008006" key="2">
    <source>
        <dbReference type="Google" id="ProtNLM"/>
    </source>
</evidence>
<dbReference type="EMBL" id="MN739900">
    <property type="protein sequence ID" value="QHT76739.1"/>
    <property type="molecule type" value="Genomic_DNA"/>
</dbReference>
<accession>A0A6C0H8B9</accession>